<evidence type="ECO:0000256" key="8">
    <source>
        <dbReference type="SAM" id="Phobius"/>
    </source>
</evidence>
<reference evidence="9" key="1">
    <citation type="journal article" date="2022" name="Int. J. Syst. Evol. Microbiol.">
        <title>Apilactobacillus apisilvae sp. nov., Nicolia spurrieriana gen. nov. sp. nov., Bombilactobacillus folatiphilus sp. nov. and Bombilactobacillus thymidiniphilus sp. nov., four new lactic acid bacterial isolates from stingless bees Tetragonula carbonaria and Austroplebeia australis.</title>
        <authorList>
            <person name="Oliphant S.A."/>
            <person name="Watson-Haigh N.S."/>
            <person name="Sumby K.M."/>
            <person name="Gardner J."/>
            <person name="Groom S."/>
            <person name="Jiranek V."/>
        </authorList>
    </citation>
    <scope>NUCLEOTIDE SEQUENCE</scope>
    <source>
        <strain evidence="9">SGEP1_A5</strain>
    </source>
</reference>
<dbReference type="AlphaFoldDB" id="A0A976RSJ0"/>
<keyword evidence="10" id="KW-1185">Reference proteome</keyword>
<keyword evidence="6 8" id="KW-0472">Membrane</keyword>
<accession>A0A976RSJ0</accession>
<evidence type="ECO:0000313" key="9">
    <source>
        <dbReference type="EMBL" id="UQS86965.1"/>
    </source>
</evidence>
<feature type="transmembrane region" description="Helical" evidence="8">
    <location>
        <begin position="319"/>
        <end position="340"/>
    </location>
</feature>
<proteinExistence type="predicted"/>
<dbReference type="PANTHER" id="PTHR45711:SF6">
    <property type="entry name" value="CHLORIDE CHANNEL PROTEIN"/>
    <property type="match status" value="1"/>
</dbReference>
<evidence type="ECO:0000256" key="4">
    <source>
        <dbReference type="ARBA" id="ARBA00022989"/>
    </source>
</evidence>
<keyword evidence="2" id="KW-0813">Transport</keyword>
<dbReference type="GO" id="GO:0005247">
    <property type="term" value="F:voltage-gated chloride channel activity"/>
    <property type="evidence" value="ECO:0007669"/>
    <property type="project" value="TreeGrafter"/>
</dbReference>
<dbReference type="CDD" id="cd01031">
    <property type="entry name" value="EriC"/>
    <property type="match status" value="1"/>
</dbReference>
<feature type="transmembrane region" description="Helical" evidence="8">
    <location>
        <begin position="52"/>
        <end position="72"/>
    </location>
</feature>
<dbReference type="Proteomes" id="UP000831181">
    <property type="component" value="Chromosome"/>
</dbReference>
<sequence length="425" mass="46084">MQKINWRQIAYLWDGVLIGLAVGAVVSLFRWLIETDLAWVKSIYQLAHSNHWWLGLIIAINLLIVLIVGSLIKATPDIKGSGIPQVEGQLANRLDYPFWPVLWKKFIGGVLAIGSGLFLGREGPSIQLGSTTAQGIAKMQGLNGSPRRVAIAAGAAAGLAAAFNAPIASSLFVLEEIYHEFPLKVWPTTLGASIAANLVSTELFGQTPVLHIIYDHPFPINQYWSLILLGILLGIAGIIYQQTTLNLAKFYRYFKGIPNQYLVVLPLLLVIPIGYFLPETLGGGNGLILAIARTVPGIWLLLIYLFVRFCFSAISYGSGVPGGIFLPILTLGAILGALYGQCLVGLHLIPANLVINLIIIAMAAYFACITKSPFTAILLITEMVGTVTHLMSLAVTSLIAYAVVDLLNGKPIYSQMLTNLLQKRR</sequence>
<feature type="transmembrane region" description="Helical" evidence="8">
    <location>
        <begin position="261"/>
        <end position="278"/>
    </location>
</feature>
<dbReference type="InterPro" id="IPR014743">
    <property type="entry name" value="Cl-channel_core"/>
</dbReference>
<feature type="transmembrane region" description="Helical" evidence="8">
    <location>
        <begin position="149"/>
        <end position="174"/>
    </location>
</feature>
<evidence type="ECO:0000256" key="1">
    <source>
        <dbReference type="ARBA" id="ARBA00004141"/>
    </source>
</evidence>
<name>A0A976RSJ0_9LACO</name>
<dbReference type="PRINTS" id="PR00762">
    <property type="entry name" value="CLCHANNEL"/>
</dbReference>
<evidence type="ECO:0000256" key="6">
    <source>
        <dbReference type="ARBA" id="ARBA00023136"/>
    </source>
</evidence>
<dbReference type="Gene3D" id="1.10.3080.10">
    <property type="entry name" value="Clc chloride channel"/>
    <property type="match status" value="1"/>
</dbReference>
<keyword evidence="5" id="KW-0406">Ion transport</keyword>
<gene>
    <name evidence="9" type="ORF">MOO44_01960</name>
</gene>
<dbReference type="PANTHER" id="PTHR45711">
    <property type="entry name" value="CHLORIDE CHANNEL PROTEIN"/>
    <property type="match status" value="1"/>
</dbReference>
<dbReference type="GO" id="GO:0005886">
    <property type="term" value="C:plasma membrane"/>
    <property type="evidence" value="ECO:0007669"/>
    <property type="project" value="TreeGrafter"/>
</dbReference>
<evidence type="ECO:0000256" key="7">
    <source>
        <dbReference type="ARBA" id="ARBA00023214"/>
    </source>
</evidence>
<comment type="subcellular location">
    <subcellularLocation>
        <location evidence="1">Membrane</location>
        <topology evidence="1">Multi-pass membrane protein</topology>
    </subcellularLocation>
</comment>
<dbReference type="Pfam" id="PF00654">
    <property type="entry name" value="Voltage_CLC"/>
    <property type="match status" value="1"/>
</dbReference>
<organism evidence="9 10">
    <name type="scientific">Nicoliella spurrieriana</name>
    <dbReference type="NCBI Taxonomy" id="2925830"/>
    <lineage>
        <taxon>Bacteria</taxon>
        <taxon>Bacillati</taxon>
        <taxon>Bacillota</taxon>
        <taxon>Bacilli</taxon>
        <taxon>Lactobacillales</taxon>
        <taxon>Lactobacillaceae</taxon>
        <taxon>Nicoliella</taxon>
    </lineage>
</organism>
<feature type="transmembrane region" description="Helical" evidence="8">
    <location>
        <begin position="12"/>
        <end position="32"/>
    </location>
</feature>
<dbReference type="EMBL" id="CP093361">
    <property type="protein sequence ID" value="UQS86965.1"/>
    <property type="molecule type" value="Genomic_DNA"/>
</dbReference>
<evidence type="ECO:0000313" key="10">
    <source>
        <dbReference type="Proteomes" id="UP000831181"/>
    </source>
</evidence>
<keyword evidence="4 8" id="KW-1133">Transmembrane helix</keyword>
<feature type="transmembrane region" description="Helical" evidence="8">
    <location>
        <begin position="284"/>
        <end position="307"/>
    </location>
</feature>
<evidence type="ECO:0000256" key="2">
    <source>
        <dbReference type="ARBA" id="ARBA00022448"/>
    </source>
</evidence>
<dbReference type="InterPro" id="IPR001807">
    <property type="entry name" value="ClC"/>
</dbReference>
<protein>
    <submittedName>
        <fullName evidence="9">ClC family H(+)/Cl(-) exchange transporter</fullName>
    </submittedName>
</protein>
<feature type="transmembrane region" description="Helical" evidence="8">
    <location>
        <begin position="376"/>
        <end position="404"/>
    </location>
</feature>
<feature type="transmembrane region" description="Helical" evidence="8">
    <location>
        <begin position="346"/>
        <end position="369"/>
    </location>
</feature>
<keyword evidence="3 8" id="KW-0812">Transmembrane</keyword>
<keyword evidence="7" id="KW-0868">Chloride</keyword>
<evidence type="ECO:0000256" key="5">
    <source>
        <dbReference type="ARBA" id="ARBA00023065"/>
    </source>
</evidence>
<evidence type="ECO:0000256" key="3">
    <source>
        <dbReference type="ARBA" id="ARBA00022692"/>
    </source>
</evidence>
<dbReference type="SUPFAM" id="SSF81340">
    <property type="entry name" value="Clc chloride channel"/>
    <property type="match status" value="1"/>
</dbReference>
<dbReference type="KEGG" id="lbe:MOO44_01960"/>
<dbReference type="RefSeq" id="WP_260116767.1">
    <property type="nucleotide sequence ID" value="NZ_CP093361.1"/>
</dbReference>
<feature type="transmembrane region" description="Helical" evidence="8">
    <location>
        <begin position="223"/>
        <end position="240"/>
    </location>
</feature>